<keyword evidence="2 5" id="KW-0489">Methyltransferase</keyword>
<evidence type="ECO:0000256" key="2">
    <source>
        <dbReference type="ARBA" id="ARBA00022603"/>
    </source>
</evidence>
<comment type="function">
    <text evidence="5">S-adenosyl-L-methionine-dependent protein-lysine N-methyltransferase that methylates elongation factor 1-alpha.</text>
</comment>
<dbReference type="InterPro" id="IPR029063">
    <property type="entry name" value="SAM-dependent_MTases_sf"/>
</dbReference>
<dbReference type="SUPFAM" id="SSF53335">
    <property type="entry name" value="S-adenosyl-L-methionine-dependent methyltransferases"/>
    <property type="match status" value="1"/>
</dbReference>
<keyword evidence="4 5" id="KW-0949">S-adenosyl-L-methionine</keyword>
<dbReference type="InterPro" id="IPR025714">
    <property type="entry name" value="Methyltranfer_dom"/>
</dbReference>
<name>A0AAD5NAE6_PARTN</name>
<evidence type="ECO:0000256" key="3">
    <source>
        <dbReference type="ARBA" id="ARBA00022679"/>
    </source>
</evidence>
<comment type="similarity">
    <text evidence="5">Belongs to the class I-like SAM-binding methyltransferase superfamily. EFM4 family.</text>
</comment>
<gene>
    <name evidence="7" type="ORF">KIN20_021006</name>
</gene>
<accession>A0AAD5NAE6</accession>
<dbReference type="HAMAP" id="MF_03188">
    <property type="entry name" value="Methyltr_EFM4"/>
    <property type="match status" value="1"/>
</dbReference>
<keyword evidence="8" id="KW-1185">Reference proteome</keyword>
<dbReference type="PANTHER" id="PTHR12843">
    <property type="entry name" value="PROTEIN-LYSINE N-METHYLTRANSFERASE METTL10"/>
    <property type="match status" value="1"/>
</dbReference>
<dbReference type="AlphaFoldDB" id="A0AAD5NAE6"/>
<dbReference type="EMBL" id="JAHQIW010004255">
    <property type="protein sequence ID" value="KAJ1361694.1"/>
    <property type="molecule type" value="Genomic_DNA"/>
</dbReference>
<comment type="caution">
    <text evidence="7">The sequence shown here is derived from an EMBL/GenBank/DDBJ whole genome shotgun (WGS) entry which is preliminary data.</text>
</comment>
<dbReference type="GO" id="GO:0005737">
    <property type="term" value="C:cytoplasm"/>
    <property type="evidence" value="ECO:0007669"/>
    <property type="project" value="UniProtKB-SubCell"/>
</dbReference>
<dbReference type="Pfam" id="PF13847">
    <property type="entry name" value="Methyltransf_31"/>
    <property type="match status" value="1"/>
</dbReference>
<evidence type="ECO:0000259" key="6">
    <source>
        <dbReference type="Pfam" id="PF13847"/>
    </source>
</evidence>
<evidence type="ECO:0000313" key="7">
    <source>
        <dbReference type="EMBL" id="KAJ1361694.1"/>
    </source>
</evidence>
<keyword evidence="1 5" id="KW-0963">Cytoplasm</keyword>
<evidence type="ECO:0000256" key="4">
    <source>
        <dbReference type="ARBA" id="ARBA00022691"/>
    </source>
</evidence>
<dbReference type="InterPro" id="IPR026635">
    <property type="entry name" value="Efm4/METTL10"/>
</dbReference>
<protein>
    <recommendedName>
        <fullName evidence="5">Protein-lysine N-methyltransferase KIN20_021006</fullName>
        <ecNumber evidence="5">2.1.1.-</ecNumber>
    </recommendedName>
</protein>
<evidence type="ECO:0000256" key="5">
    <source>
        <dbReference type="HAMAP-Rule" id="MF_03188"/>
    </source>
</evidence>
<feature type="domain" description="Methyltransferase" evidence="6">
    <location>
        <begin position="58"/>
        <end position="182"/>
    </location>
</feature>
<sequence length="221" mass="24606">MAKQVDVAPSMLSSKSYWDSRYELELKNFEEFGDEGDIWFGKSAEKRIVGYITSNVKKLARTLDLGCGNGSLLRRLRSCGYSQLCGIDYSPSAIELASRLSNEDQKSGDVIRFEVVDILSTSGRLFSNQYDVVLDKGTWDAISLSKDRDSRLIIYRSAVKNALACHGKFIILSCNFTRDELCQFFDDGSSLVFVTEIPAEHSITFGGRTGVTSTGVVFEKK</sequence>
<comment type="subcellular location">
    <subcellularLocation>
        <location evidence="5">Cytoplasm</location>
    </subcellularLocation>
</comment>
<proteinExistence type="inferred from homology"/>
<dbReference type="GO" id="GO:0032259">
    <property type="term" value="P:methylation"/>
    <property type="evidence" value="ECO:0007669"/>
    <property type="project" value="UniProtKB-KW"/>
</dbReference>
<dbReference type="EC" id="2.1.1.-" evidence="5"/>
<organism evidence="7 8">
    <name type="scientific">Parelaphostrongylus tenuis</name>
    <name type="common">Meningeal worm</name>
    <dbReference type="NCBI Taxonomy" id="148309"/>
    <lineage>
        <taxon>Eukaryota</taxon>
        <taxon>Metazoa</taxon>
        <taxon>Ecdysozoa</taxon>
        <taxon>Nematoda</taxon>
        <taxon>Chromadorea</taxon>
        <taxon>Rhabditida</taxon>
        <taxon>Rhabditina</taxon>
        <taxon>Rhabditomorpha</taxon>
        <taxon>Strongyloidea</taxon>
        <taxon>Metastrongylidae</taxon>
        <taxon>Parelaphostrongylus</taxon>
    </lineage>
</organism>
<dbReference type="PANTHER" id="PTHR12843:SF5">
    <property type="entry name" value="EEF1A LYSINE METHYLTRANSFERASE 2"/>
    <property type="match status" value="1"/>
</dbReference>
<evidence type="ECO:0000256" key="1">
    <source>
        <dbReference type="ARBA" id="ARBA00022490"/>
    </source>
</evidence>
<dbReference type="Proteomes" id="UP001196413">
    <property type="component" value="Unassembled WGS sequence"/>
</dbReference>
<evidence type="ECO:0000313" key="8">
    <source>
        <dbReference type="Proteomes" id="UP001196413"/>
    </source>
</evidence>
<keyword evidence="3 5" id="KW-0808">Transferase</keyword>
<dbReference type="CDD" id="cd02440">
    <property type="entry name" value="AdoMet_MTases"/>
    <property type="match status" value="1"/>
</dbReference>
<reference evidence="7" key="1">
    <citation type="submission" date="2021-06" db="EMBL/GenBank/DDBJ databases">
        <title>Parelaphostrongylus tenuis whole genome reference sequence.</title>
        <authorList>
            <person name="Garwood T.J."/>
            <person name="Larsen P.A."/>
            <person name="Fountain-Jones N.M."/>
            <person name="Garbe J.R."/>
            <person name="Macchietto M.G."/>
            <person name="Kania S.A."/>
            <person name="Gerhold R.W."/>
            <person name="Richards J.E."/>
            <person name="Wolf T.M."/>
        </authorList>
    </citation>
    <scope>NUCLEOTIDE SEQUENCE</scope>
    <source>
        <strain evidence="7">MNPRO001-30</strain>
        <tissue evidence="7">Meninges</tissue>
    </source>
</reference>
<dbReference type="GO" id="GO:0016279">
    <property type="term" value="F:protein-lysine N-methyltransferase activity"/>
    <property type="evidence" value="ECO:0007669"/>
    <property type="project" value="UniProtKB-UniRule"/>
</dbReference>
<dbReference type="Gene3D" id="3.40.50.150">
    <property type="entry name" value="Vaccinia Virus protein VP39"/>
    <property type="match status" value="1"/>
</dbReference>